<dbReference type="Gene3D" id="3.90.1150.10">
    <property type="entry name" value="Aspartate Aminotransferase, domain 1"/>
    <property type="match status" value="1"/>
</dbReference>
<evidence type="ECO:0000256" key="5">
    <source>
        <dbReference type="RuleBase" id="RU004508"/>
    </source>
</evidence>
<gene>
    <name evidence="6" type="ORF">I2H38_10995</name>
</gene>
<dbReference type="SUPFAM" id="SSF53383">
    <property type="entry name" value="PLP-dependent transferases"/>
    <property type="match status" value="1"/>
</dbReference>
<dbReference type="Pfam" id="PF01041">
    <property type="entry name" value="DegT_DnrJ_EryC1"/>
    <property type="match status" value="1"/>
</dbReference>
<dbReference type="EMBL" id="JADQDO010000004">
    <property type="protein sequence ID" value="MBF9233903.1"/>
    <property type="molecule type" value="Genomic_DNA"/>
</dbReference>
<comment type="caution">
    <text evidence="6">The sequence shown here is derived from an EMBL/GenBank/DDBJ whole genome shotgun (WGS) entry which is preliminary data.</text>
</comment>
<accession>A0A931FQW8</accession>
<dbReference type="PIRSF" id="PIRSF000390">
    <property type="entry name" value="PLP_StrS"/>
    <property type="match status" value="1"/>
</dbReference>
<dbReference type="PANTHER" id="PTHR30244:SF36">
    <property type="entry name" value="3-OXO-GLUCOSE-6-PHOSPHATE:GLUTAMATE AMINOTRANSFERASE"/>
    <property type="match status" value="1"/>
</dbReference>
<evidence type="ECO:0000256" key="1">
    <source>
        <dbReference type="ARBA" id="ARBA00022898"/>
    </source>
</evidence>
<dbReference type="PANTHER" id="PTHR30244">
    <property type="entry name" value="TRANSAMINASE"/>
    <property type="match status" value="1"/>
</dbReference>
<dbReference type="CDD" id="cd00616">
    <property type="entry name" value="AHBA_syn"/>
    <property type="match status" value="1"/>
</dbReference>
<dbReference type="InterPro" id="IPR015424">
    <property type="entry name" value="PyrdxlP-dep_Trfase"/>
</dbReference>
<proteinExistence type="inferred from homology"/>
<keyword evidence="6" id="KW-0032">Aminotransferase</keyword>
<dbReference type="RefSeq" id="WP_196271887.1">
    <property type="nucleotide sequence ID" value="NZ_JADQDO010000004.1"/>
</dbReference>
<feature type="active site" description="Proton acceptor" evidence="3">
    <location>
        <position position="185"/>
    </location>
</feature>
<dbReference type="InterPro" id="IPR015422">
    <property type="entry name" value="PyrdxlP-dep_Trfase_small"/>
</dbReference>
<reference evidence="6" key="1">
    <citation type="submission" date="2020-11" db="EMBL/GenBank/DDBJ databases">
        <authorList>
            <person name="Kim M.K."/>
        </authorList>
    </citation>
    <scope>NUCLEOTIDE SEQUENCE</scope>
    <source>
        <strain evidence="6">BT350</strain>
    </source>
</reference>
<protein>
    <submittedName>
        <fullName evidence="6">DegT/DnrJ/EryC1/StrS family aminotransferase</fullName>
    </submittedName>
</protein>
<dbReference type="AlphaFoldDB" id="A0A931FQW8"/>
<dbReference type="FunFam" id="3.40.640.10:FF:000089">
    <property type="entry name" value="Aminotransferase, DegT/DnrJ/EryC1/StrS family"/>
    <property type="match status" value="1"/>
</dbReference>
<evidence type="ECO:0000256" key="2">
    <source>
        <dbReference type="ARBA" id="ARBA00037999"/>
    </source>
</evidence>
<dbReference type="GO" id="GO:0000271">
    <property type="term" value="P:polysaccharide biosynthetic process"/>
    <property type="evidence" value="ECO:0007669"/>
    <property type="project" value="TreeGrafter"/>
</dbReference>
<comment type="similarity">
    <text evidence="2 5">Belongs to the DegT/DnrJ/EryC1 family.</text>
</comment>
<dbReference type="GO" id="GO:0030170">
    <property type="term" value="F:pyridoxal phosphate binding"/>
    <property type="evidence" value="ECO:0007669"/>
    <property type="project" value="UniProtKB-ARBA"/>
</dbReference>
<evidence type="ECO:0000313" key="6">
    <source>
        <dbReference type="EMBL" id="MBF9233903.1"/>
    </source>
</evidence>
<dbReference type="InterPro" id="IPR000653">
    <property type="entry name" value="DegT/StrS_aminotransferase"/>
</dbReference>
<evidence type="ECO:0000313" key="7">
    <source>
        <dbReference type="Proteomes" id="UP000599312"/>
    </source>
</evidence>
<dbReference type="Gene3D" id="3.40.640.10">
    <property type="entry name" value="Type I PLP-dependent aspartate aminotransferase-like (Major domain)"/>
    <property type="match status" value="1"/>
</dbReference>
<dbReference type="GO" id="GO:0008483">
    <property type="term" value="F:transaminase activity"/>
    <property type="evidence" value="ECO:0007669"/>
    <property type="project" value="UniProtKB-KW"/>
</dbReference>
<evidence type="ECO:0000256" key="4">
    <source>
        <dbReference type="PIRSR" id="PIRSR000390-2"/>
    </source>
</evidence>
<feature type="modified residue" description="N6-(pyridoxal phosphate)lysine" evidence="4">
    <location>
        <position position="185"/>
    </location>
</feature>
<dbReference type="Proteomes" id="UP000599312">
    <property type="component" value="Unassembled WGS sequence"/>
</dbReference>
<name>A0A931FQW8_9HYPH</name>
<keyword evidence="7" id="KW-1185">Reference proteome</keyword>
<dbReference type="InterPro" id="IPR015421">
    <property type="entry name" value="PyrdxlP-dep_Trfase_major"/>
</dbReference>
<evidence type="ECO:0000256" key="3">
    <source>
        <dbReference type="PIRSR" id="PIRSR000390-1"/>
    </source>
</evidence>
<keyword evidence="1 4" id="KW-0663">Pyridoxal phosphate</keyword>
<organism evidence="6 7">
    <name type="scientific">Microvirga alba</name>
    <dbReference type="NCBI Taxonomy" id="2791025"/>
    <lineage>
        <taxon>Bacteria</taxon>
        <taxon>Pseudomonadati</taxon>
        <taxon>Pseudomonadota</taxon>
        <taxon>Alphaproteobacteria</taxon>
        <taxon>Hyphomicrobiales</taxon>
        <taxon>Methylobacteriaceae</taxon>
        <taxon>Microvirga</taxon>
    </lineage>
</organism>
<keyword evidence="6" id="KW-0808">Transferase</keyword>
<sequence length="371" mass="40172">MIPLIDLKAQYRSVQEPLEQAVLDVLRSGDYVLGDPVHRFEQDFAEFCGAREAVALNSGTSALHLALLAAGIGPGDEVITVSMTFVATVAAILYAGATPVLVDADPETFTMDPAALESAITPRTRAVIPVHLHGRLSDMESLCEIANRHGIMVIEDAAQAHGAERNGRSAGTFGAMGCFSFYPGKNLGACGEGGALVTDDPEAAATVRCLRDWGQQGKYNHVRPGYNYRMDTIQAAALGVKLKRLPSWTTARRQVAARYDNLLSGSGLRLPEPCGADHVYHVYAVRIADRDEIRQRLAEAGIATGIHYPRPVHQQPAYSKIVRVSGELPVSEQLANEFLSLPIFPEMTERQLNTVADTLIRVAERSDAETL</sequence>